<keyword evidence="3" id="KW-0808">Transferase</keyword>
<evidence type="ECO:0000256" key="2">
    <source>
        <dbReference type="ARBA" id="ARBA00009010"/>
    </source>
</evidence>
<keyword evidence="13" id="KW-1185">Reference proteome</keyword>
<dbReference type="InterPro" id="IPR014371">
    <property type="entry name" value="Oat_ACAT_DAG_ARE"/>
</dbReference>
<dbReference type="AlphaFoldDB" id="A0A167DJW8"/>
<comment type="subcellular location">
    <subcellularLocation>
        <location evidence="1">Endoplasmic reticulum membrane</location>
        <topology evidence="1">Multi-pass membrane protein</topology>
    </subcellularLocation>
</comment>
<keyword evidence="4 11" id="KW-0812">Transmembrane</keyword>
<feature type="transmembrane region" description="Helical" evidence="11">
    <location>
        <begin position="275"/>
        <end position="294"/>
    </location>
</feature>
<keyword evidence="6 11" id="KW-1133">Transmembrane helix</keyword>
<dbReference type="Proteomes" id="UP000189580">
    <property type="component" value="Chromosome a"/>
</dbReference>
<feature type="transmembrane region" description="Helical" evidence="11">
    <location>
        <begin position="178"/>
        <end position="201"/>
    </location>
</feature>
<dbReference type="PANTHER" id="PTHR10408">
    <property type="entry name" value="STEROL O-ACYLTRANSFERASE"/>
    <property type="match status" value="1"/>
</dbReference>
<evidence type="ECO:0000256" key="3">
    <source>
        <dbReference type="ARBA" id="ARBA00022679"/>
    </source>
</evidence>
<evidence type="ECO:0000256" key="10">
    <source>
        <dbReference type="SAM" id="MobiDB-lite"/>
    </source>
</evidence>
<feature type="transmembrane region" description="Helical" evidence="11">
    <location>
        <begin position="401"/>
        <end position="420"/>
    </location>
</feature>
<keyword evidence="7 11" id="KW-0472">Membrane</keyword>
<accession>A0A167DJW8</accession>
<feature type="transmembrane region" description="Helical" evidence="11">
    <location>
        <begin position="440"/>
        <end position="464"/>
    </location>
</feature>
<proteinExistence type="inferred from homology"/>
<comment type="function">
    <text evidence="9">Sterol O-acyltransferase that catalyzes the formation of stery esters.</text>
</comment>
<dbReference type="GO" id="GO:0034737">
    <property type="term" value="F:ergosterol O-acyltransferase activity"/>
    <property type="evidence" value="ECO:0007669"/>
    <property type="project" value="TreeGrafter"/>
</dbReference>
<dbReference type="GeneID" id="30033060"/>
<sequence length="542" mass="62654">MARSTGVASSGRKLNGSKTDEVVSKELQTDTQSHILDPINLSEVDTDLRSYREHLNFDNAYDDSASSTPKLSPISEPGSVTSADMSPSALRGQTLHRRTTSSSSASSLSNGFVLSADRTSKVKQTEVHLEGSEKKVLKSINEKSATKKEHRRYSYRNLSSHSQASILDAEASRSSVFFGFYTLFWVTIAFLIVRGSIYNYIRTSQLLGTNIVDILRKDLIKIALTDVGLYLGIYFAFFWQVGIKYGILDWNQSGWIVQHIWQACYLGFVLWFNEYMQFPWIGCVFLLLHSLVLVMKQHSYAFYNGHFWSIKSELDTASAKLLRIESSNSIITPEAREVIGRLKSQMEFCSEELRLQSEKTPFPANINLKNFFDYSMFPTLVYQIEYPRTSKIRWGYVLEKTLATFGVFFLMIIVAENYLYPIAMRALALRDNTLYEKVLHYPLILMDLVPPFILIYLLVFYIIWDAILNAIAELTRFGDRQFYGEWWNCVTWDQFAKDWNTPVHRFLLRHVYHSSISSFHISKQQATCKYKLVRTWRIFYEV</sequence>
<keyword evidence="5" id="KW-0256">Endoplasmic reticulum</keyword>
<feature type="transmembrane region" description="Helical" evidence="11">
    <location>
        <begin position="222"/>
        <end position="241"/>
    </location>
</feature>
<evidence type="ECO:0000256" key="6">
    <source>
        <dbReference type="ARBA" id="ARBA00022989"/>
    </source>
</evidence>
<organism evidence="12 13">
    <name type="scientific">Sugiyamaella lignohabitans</name>
    <dbReference type="NCBI Taxonomy" id="796027"/>
    <lineage>
        <taxon>Eukaryota</taxon>
        <taxon>Fungi</taxon>
        <taxon>Dikarya</taxon>
        <taxon>Ascomycota</taxon>
        <taxon>Saccharomycotina</taxon>
        <taxon>Dipodascomycetes</taxon>
        <taxon>Dipodascales</taxon>
        <taxon>Trichomonascaceae</taxon>
        <taxon>Sugiyamaella</taxon>
    </lineage>
</organism>
<comment type="similarity">
    <text evidence="2">Belongs to the membrane-bound acyltransferase family. Sterol o-acyltransferase subfamily.</text>
</comment>
<evidence type="ECO:0000256" key="9">
    <source>
        <dbReference type="ARBA" id="ARBA00023568"/>
    </source>
</evidence>
<evidence type="ECO:0000256" key="5">
    <source>
        <dbReference type="ARBA" id="ARBA00022824"/>
    </source>
</evidence>
<reference evidence="12 13" key="1">
    <citation type="submission" date="2016-02" db="EMBL/GenBank/DDBJ databases">
        <title>Complete genome sequence and transcriptome regulation of the pentose utilising yeast Sugiyamaella lignohabitans.</title>
        <authorList>
            <person name="Bellasio M."/>
            <person name="Peymann A."/>
            <person name="Valli M."/>
            <person name="Sipitzky M."/>
            <person name="Graf A."/>
            <person name="Sauer M."/>
            <person name="Marx H."/>
            <person name="Mattanovich D."/>
        </authorList>
    </citation>
    <scope>NUCLEOTIDE SEQUENCE [LARGE SCALE GENOMIC DNA]</scope>
    <source>
        <strain evidence="12 13">CBS 10342</strain>
    </source>
</reference>
<protein>
    <submittedName>
        <fullName evidence="12">Are2p</fullName>
    </submittedName>
</protein>
<dbReference type="GO" id="GO:0005789">
    <property type="term" value="C:endoplasmic reticulum membrane"/>
    <property type="evidence" value="ECO:0007669"/>
    <property type="project" value="UniProtKB-SubCell"/>
</dbReference>
<dbReference type="KEGG" id="slb:AWJ20_1276"/>
<feature type="region of interest" description="Disordered" evidence="10">
    <location>
        <begin position="1"/>
        <end position="32"/>
    </location>
</feature>
<dbReference type="EMBL" id="CP014501">
    <property type="protein sequence ID" value="ANB12998.1"/>
    <property type="molecule type" value="Genomic_DNA"/>
</dbReference>
<dbReference type="InterPro" id="IPR004299">
    <property type="entry name" value="MBOAT_fam"/>
</dbReference>
<evidence type="ECO:0000313" key="13">
    <source>
        <dbReference type="Proteomes" id="UP000189580"/>
    </source>
</evidence>
<evidence type="ECO:0000256" key="1">
    <source>
        <dbReference type="ARBA" id="ARBA00004477"/>
    </source>
</evidence>
<name>A0A167DJW8_9ASCO</name>
<feature type="compositionally biased region" description="Basic and acidic residues" evidence="10">
    <location>
        <begin position="18"/>
        <end position="28"/>
    </location>
</feature>
<dbReference type="OrthoDB" id="10039049at2759"/>
<feature type="region of interest" description="Disordered" evidence="10">
    <location>
        <begin position="59"/>
        <end position="108"/>
    </location>
</feature>
<evidence type="ECO:0000256" key="11">
    <source>
        <dbReference type="SAM" id="Phobius"/>
    </source>
</evidence>
<evidence type="ECO:0000256" key="4">
    <source>
        <dbReference type="ARBA" id="ARBA00022692"/>
    </source>
</evidence>
<evidence type="ECO:0000313" key="12">
    <source>
        <dbReference type="EMBL" id="ANB12998.1"/>
    </source>
</evidence>
<dbReference type="GO" id="GO:0008204">
    <property type="term" value="P:ergosterol metabolic process"/>
    <property type="evidence" value="ECO:0007669"/>
    <property type="project" value="TreeGrafter"/>
</dbReference>
<dbReference type="RefSeq" id="XP_018735475.1">
    <property type="nucleotide sequence ID" value="XM_018878141.1"/>
</dbReference>
<evidence type="ECO:0000256" key="8">
    <source>
        <dbReference type="ARBA" id="ARBA00023315"/>
    </source>
</evidence>
<gene>
    <name evidence="12" type="primary">ARE2</name>
    <name evidence="12" type="ORF">AWJ20_1276</name>
</gene>
<evidence type="ECO:0000256" key="7">
    <source>
        <dbReference type="ARBA" id="ARBA00023136"/>
    </source>
</evidence>
<keyword evidence="8" id="KW-0012">Acyltransferase</keyword>
<dbReference type="Pfam" id="PF03062">
    <property type="entry name" value="MBOAT"/>
    <property type="match status" value="1"/>
</dbReference>
<dbReference type="PANTHER" id="PTHR10408:SF23">
    <property type="entry name" value="STEROL O-ACYLTRANSFERASE 1-RELATED"/>
    <property type="match status" value="1"/>
</dbReference>